<dbReference type="Gene3D" id="1.10.510.10">
    <property type="entry name" value="Transferase(Phosphotransferase) domain 1"/>
    <property type="match status" value="1"/>
</dbReference>
<dbReference type="Proteomes" id="UP000298030">
    <property type="component" value="Unassembled WGS sequence"/>
</dbReference>
<dbReference type="AlphaFoldDB" id="A0A4Y7SFY8"/>
<dbReference type="GO" id="GO:0005524">
    <property type="term" value="F:ATP binding"/>
    <property type="evidence" value="ECO:0007669"/>
    <property type="project" value="InterPro"/>
</dbReference>
<organism evidence="2 3">
    <name type="scientific">Coprinellus micaceus</name>
    <name type="common">Glistening ink-cap mushroom</name>
    <name type="synonym">Coprinus micaceus</name>
    <dbReference type="NCBI Taxonomy" id="71717"/>
    <lineage>
        <taxon>Eukaryota</taxon>
        <taxon>Fungi</taxon>
        <taxon>Dikarya</taxon>
        <taxon>Basidiomycota</taxon>
        <taxon>Agaricomycotina</taxon>
        <taxon>Agaricomycetes</taxon>
        <taxon>Agaricomycetidae</taxon>
        <taxon>Agaricales</taxon>
        <taxon>Agaricineae</taxon>
        <taxon>Psathyrellaceae</taxon>
        <taxon>Coprinellus</taxon>
    </lineage>
</organism>
<dbReference type="SUPFAM" id="SSF56112">
    <property type="entry name" value="Protein kinase-like (PK-like)"/>
    <property type="match status" value="1"/>
</dbReference>
<accession>A0A4Y7SFY8</accession>
<reference evidence="2 3" key="1">
    <citation type="journal article" date="2019" name="Nat. Ecol. Evol.">
        <title>Megaphylogeny resolves global patterns of mushroom evolution.</title>
        <authorList>
            <person name="Varga T."/>
            <person name="Krizsan K."/>
            <person name="Foldi C."/>
            <person name="Dima B."/>
            <person name="Sanchez-Garcia M."/>
            <person name="Sanchez-Ramirez S."/>
            <person name="Szollosi G.J."/>
            <person name="Szarkandi J.G."/>
            <person name="Papp V."/>
            <person name="Albert L."/>
            <person name="Andreopoulos W."/>
            <person name="Angelini C."/>
            <person name="Antonin V."/>
            <person name="Barry K.W."/>
            <person name="Bougher N.L."/>
            <person name="Buchanan P."/>
            <person name="Buyck B."/>
            <person name="Bense V."/>
            <person name="Catcheside P."/>
            <person name="Chovatia M."/>
            <person name="Cooper J."/>
            <person name="Damon W."/>
            <person name="Desjardin D."/>
            <person name="Finy P."/>
            <person name="Geml J."/>
            <person name="Haridas S."/>
            <person name="Hughes K."/>
            <person name="Justo A."/>
            <person name="Karasinski D."/>
            <person name="Kautmanova I."/>
            <person name="Kiss B."/>
            <person name="Kocsube S."/>
            <person name="Kotiranta H."/>
            <person name="LaButti K.M."/>
            <person name="Lechner B.E."/>
            <person name="Liimatainen K."/>
            <person name="Lipzen A."/>
            <person name="Lukacs Z."/>
            <person name="Mihaltcheva S."/>
            <person name="Morgado L.N."/>
            <person name="Niskanen T."/>
            <person name="Noordeloos M.E."/>
            <person name="Ohm R.A."/>
            <person name="Ortiz-Santana B."/>
            <person name="Ovrebo C."/>
            <person name="Racz N."/>
            <person name="Riley R."/>
            <person name="Savchenko A."/>
            <person name="Shiryaev A."/>
            <person name="Soop K."/>
            <person name="Spirin V."/>
            <person name="Szebenyi C."/>
            <person name="Tomsovsky M."/>
            <person name="Tulloss R.E."/>
            <person name="Uehling J."/>
            <person name="Grigoriev I.V."/>
            <person name="Vagvolgyi C."/>
            <person name="Papp T."/>
            <person name="Martin F.M."/>
            <person name="Miettinen O."/>
            <person name="Hibbett D.S."/>
            <person name="Nagy L.G."/>
        </authorList>
    </citation>
    <scope>NUCLEOTIDE SEQUENCE [LARGE SCALE GENOMIC DNA]</scope>
    <source>
        <strain evidence="2 3">FP101781</strain>
    </source>
</reference>
<dbReference type="InterPro" id="IPR000719">
    <property type="entry name" value="Prot_kinase_dom"/>
</dbReference>
<evidence type="ECO:0000259" key="1">
    <source>
        <dbReference type="PROSITE" id="PS50011"/>
    </source>
</evidence>
<proteinExistence type="predicted"/>
<sequence length="314" mass="35501">MFFQQPNRMFVRTLVITEHHVRLLHFDRSGVRYTPLLNIHRNPCTFVRLILGVSSHKEEVLGLDTNIQRTIKKGKKVAGTIKMVDSNQKQKIVIYDLIDIHPAFHRAALCGRGTTCWHARDRRGSPLEDVLIKDAWRVEGSISEHTLLQNVKGVNGVAQMLHFCDGLAQTKDFRGSQLPSEPPNFLNRVCRRVVLKKYGRSLKHFASQIQAIGALRDSLVGKRIQFQRSVLHRDISMQNILLGLEDALPGLRGILIDFDMAVKAGPRETSSLSSGRHTGTRMYQSLSVLDSYSDTSAATAHDYLDDIESFFFVL</sequence>
<dbReference type="PANTHER" id="PTHR38248">
    <property type="entry name" value="FUNK1 6"/>
    <property type="match status" value="1"/>
</dbReference>
<dbReference type="Pfam" id="PF17667">
    <property type="entry name" value="Pkinase_fungal"/>
    <property type="match status" value="2"/>
</dbReference>
<dbReference type="OrthoDB" id="5584477at2759"/>
<name>A0A4Y7SFY8_COPMI</name>
<feature type="non-terminal residue" evidence="2">
    <location>
        <position position="314"/>
    </location>
</feature>
<comment type="caution">
    <text evidence="2">The sequence shown here is derived from an EMBL/GenBank/DDBJ whole genome shotgun (WGS) entry which is preliminary data.</text>
</comment>
<dbReference type="EMBL" id="QPFP01000131">
    <property type="protein sequence ID" value="TEB20796.1"/>
    <property type="molecule type" value="Genomic_DNA"/>
</dbReference>
<feature type="domain" description="Protein kinase" evidence="1">
    <location>
        <begin position="67"/>
        <end position="314"/>
    </location>
</feature>
<dbReference type="STRING" id="71717.A0A4Y7SFY8"/>
<gene>
    <name evidence="2" type="ORF">FA13DRAFT_1569161</name>
</gene>
<dbReference type="PANTHER" id="PTHR38248:SF2">
    <property type="entry name" value="FUNK1 11"/>
    <property type="match status" value="1"/>
</dbReference>
<dbReference type="InterPro" id="IPR040976">
    <property type="entry name" value="Pkinase_fungal"/>
</dbReference>
<protein>
    <recommendedName>
        <fullName evidence="1">Protein kinase domain-containing protein</fullName>
    </recommendedName>
</protein>
<dbReference type="InterPro" id="IPR011009">
    <property type="entry name" value="Kinase-like_dom_sf"/>
</dbReference>
<dbReference type="PROSITE" id="PS00109">
    <property type="entry name" value="PROTEIN_KINASE_TYR"/>
    <property type="match status" value="1"/>
</dbReference>
<dbReference type="PROSITE" id="PS50011">
    <property type="entry name" value="PROTEIN_KINASE_DOM"/>
    <property type="match status" value="1"/>
</dbReference>
<dbReference type="GO" id="GO:0004672">
    <property type="term" value="F:protein kinase activity"/>
    <property type="evidence" value="ECO:0007669"/>
    <property type="project" value="InterPro"/>
</dbReference>
<keyword evidence="3" id="KW-1185">Reference proteome</keyword>
<evidence type="ECO:0000313" key="2">
    <source>
        <dbReference type="EMBL" id="TEB20796.1"/>
    </source>
</evidence>
<evidence type="ECO:0000313" key="3">
    <source>
        <dbReference type="Proteomes" id="UP000298030"/>
    </source>
</evidence>
<dbReference type="InterPro" id="IPR008266">
    <property type="entry name" value="Tyr_kinase_AS"/>
</dbReference>